<gene>
    <name evidence="2" type="ORF">METZ01_LOCUS374101</name>
</gene>
<feature type="non-terminal residue" evidence="2">
    <location>
        <position position="1"/>
    </location>
</feature>
<dbReference type="AlphaFoldDB" id="A0A382TIC8"/>
<organism evidence="2">
    <name type="scientific">marine metagenome</name>
    <dbReference type="NCBI Taxonomy" id="408172"/>
    <lineage>
        <taxon>unclassified sequences</taxon>
        <taxon>metagenomes</taxon>
        <taxon>ecological metagenomes</taxon>
    </lineage>
</organism>
<evidence type="ECO:0000313" key="2">
    <source>
        <dbReference type="EMBL" id="SVD21247.1"/>
    </source>
</evidence>
<feature type="region of interest" description="Disordered" evidence="1">
    <location>
        <begin position="187"/>
        <end position="208"/>
    </location>
</feature>
<evidence type="ECO:0000256" key="1">
    <source>
        <dbReference type="SAM" id="MobiDB-lite"/>
    </source>
</evidence>
<accession>A0A382TIC8</accession>
<protein>
    <submittedName>
        <fullName evidence="2">Uncharacterized protein</fullName>
    </submittedName>
</protein>
<feature type="compositionally biased region" description="Polar residues" evidence="1">
    <location>
        <begin position="189"/>
        <end position="208"/>
    </location>
</feature>
<reference evidence="2" key="1">
    <citation type="submission" date="2018-05" db="EMBL/GenBank/DDBJ databases">
        <authorList>
            <person name="Lanie J.A."/>
            <person name="Ng W.-L."/>
            <person name="Kazmierczak K.M."/>
            <person name="Andrzejewski T.M."/>
            <person name="Davidsen T.M."/>
            <person name="Wayne K.J."/>
            <person name="Tettelin H."/>
            <person name="Glass J.I."/>
            <person name="Rusch D."/>
            <person name="Podicherti R."/>
            <person name="Tsui H.-C.T."/>
            <person name="Winkler M.E."/>
        </authorList>
    </citation>
    <scope>NUCLEOTIDE SEQUENCE</scope>
</reference>
<name>A0A382TIC8_9ZZZZ</name>
<sequence length="208" mass="22537">AVRAYEAEYSRFPIPSQITAQLKTPDYTFGTMHMSGNSARLLTNAKGEALPKIATPGRVQVSNAEVVAILRAQEKFRNGRSTSNRNHRMNPKKVNFLNARDVTSATQSGVGTDGVFRDPWGSPYIVTVDANYDGKTIDAFYGQRSVSEPSSGNVGRNSEGLVGLTRIEGRLYQANSPVLVWSLGPDGSASASEKANQGVNKDNILSWQ</sequence>
<dbReference type="EMBL" id="UINC01136464">
    <property type="protein sequence ID" value="SVD21247.1"/>
    <property type="molecule type" value="Genomic_DNA"/>
</dbReference>
<proteinExistence type="predicted"/>